<sequence>MNIDKELLCKIAELSVKAGAAIMEVYESADFDISYKEGNSPLTRADTDANEVIIEELKRLTPLVPILSEECKEAPYSQRRAWDIFWLVDPLDGTKEFIKKSGEFTVNIALIKDGSPVMGVVHMPTTGTTYTGLVGLGAFKQSSQGKQPKEITTLGYNEGKLKVVASLSHRNKELEDFLGRIEKAQEDNGGVEALSMGSSLKLCLVAEGAAHLYPRIGPTMEWDTGAAHCIVSAAGGRVTDLDGKDLTYNKEDLLNPYFIVAGNPAFDWQKHLKK</sequence>
<dbReference type="EMBL" id="UOEA01000060">
    <property type="protein sequence ID" value="VAV84166.1"/>
    <property type="molecule type" value="Genomic_DNA"/>
</dbReference>
<organism evidence="3">
    <name type="scientific">hydrothermal vent metagenome</name>
    <dbReference type="NCBI Taxonomy" id="652676"/>
    <lineage>
        <taxon>unclassified sequences</taxon>
        <taxon>metagenomes</taxon>
        <taxon>ecological metagenomes</taxon>
    </lineage>
</organism>
<dbReference type="GO" id="GO:0050427">
    <property type="term" value="P:3'-phosphoadenosine 5'-phosphosulfate metabolic process"/>
    <property type="evidence" value="ECO:0007669"/>
    <property type="project" value="TreeGrafter"/>
</dbReference>
<reference evidence="3" key="1">
    <citation type="submission" date="2018-06" db="EMBL/GenBank/DDBJ databases">
        <authorList>
            <person name="Zhirakovskaya E."/>
        </authorList>
    </citation>
    <scope>NUCLEOTIDE SEQUENCE</scope>
</reference>
<evidence type="ECO:0000313" key="3">
    <source>
        <dbReference type="EMBL" id="VAV84166.1"/>
    </source>
</evidence>
<dbReference type="CDD" id="cd01638">
    <property type="entry name" value="CysQ"/>
    <property type="match status" value="1"/>
</dbReference>
<accession>A0A3B0R503</accession>
<gene>
    <name evidence="3" type="ORF">MNBD_DELTA01-792</name>
</gene>
<keyword evidence="3" id="KW-0378">Hydrolase</keyword>
<dbReference type="GO" id="GO:0000287">
    <property type="term" value="F:magnesium ion binding"/>
    <property type="evidence" value="ECO:0007669"/>
    <property type="project" value="InterPro"/>
</dbReference>
<dbReference type="Gene3D" id="3.40.190.80">
    <property type="match status" value="1"/>
</dbReference>
<evidence type="ECO:0000256" key="2">
    <source>
        <dbReference type="ARBA" id="ARBA00022842"/>
    </source>
</evidence>
<protein>
    <submittedName>
        <fullName evidence="3">3'(2'),5'-bisphosphate nucleotidase</fullName>
        <ecNumber evidence="3">3.1.3.7</ecNumber>
    </submittedName>
</protein>
<dbReference type="InterPro" id="IPR050725">
    <property type="entry name" value="CysQ/Inositol_MonoPase"/>
</dbReference>
<keyword evidence="1" id="KW-0479">Metal-binding</keyword>
<dbReference type="GO" id="GO:0000103">
    <property type="term" value="P:sulfate assimilation"/>
    <property type="evidence" value="ECO:0007669"/>
    <property type="project" value="TreeGrafter"/>
</dbReference>
<dbReference type="HAMAP" id="MF_02095">
    <property type="entry name" value="CysQ"/>
    <property type="match status" value="1"/>
</dbReference>
<dbReference type="NCBIfam" id="TIGR01331">
    <property type="entry name" value="bisphos_cysQ"/>
    <property type="match status" value="1"/>
</dbReference>
<dbReference type="Pfam" id="PF00459">
    <property type="entry name" value="Inositol_P"/>
    <property type="match status" value="1"/>
</dbReference>
<keyword evidence="2" id="KW-0460">Magnesium</keyword>
<dbReference type="PANTHER" id="PTHR43028:SF5">
    <property type="entry name" value="3'(2'),5'-BISPHOSPHATE NUCLEOTIDASE 1"/>
    <property type="match status" value="1"/>
</dbReference>
<dbReference type="EC" id="3.1.3.7" evidence="3"/>
<dbReference type="SUPFAM" id="SSF56655">
    <property type="entry name" value="Carbohydrate phosphatase"/>
    <property type="match status" value="1"/>
</dbReference>
<dbReference type="InterPro" id="IPR000760">
    <property type="entry name" value="Inositol_monophosphatase-like"/>
</dbReference>
<dbReference type="InterPro" id="IPR020583">
    <property type="entry name" value="Inositol_monoP_metal-BS"/>
</dbReference>
<dbReference type="AlphaFoldDB" id="A0A3B0R503"/>
<dbReference type="PROSITE" id="PS00629">
    <property type="entry name" value="IMP_1"/>
    <property type="match status" value="1"/>
</dbReference>
<name>A0A3B0R503_9ZZZZ</name>
<evidence type="ECO:0000256" key="1">
    <source>
        <dbReference type="ARBA" id="ARBA00022723"/>
    </source>
</evidence>
<dbReference type="PRINTS" id="PR00377">
    <property type="entry name" value="IMPHPHTASES"/>
</dbReference>
<proteinExistence type="inferred from homology"/>
<dbReference type="FunFam" id="3.40.190.80:FF:000005">
    <property type="entry name" value="3'(2'),5'-bisphosphate nucleotidase CysQ"/>
    <property type="match status" value="1"/>
</dbReference>
<dbReference type="InterPro" id="IPR006240">
    <property type="entry name" value="CysQ"/>
</dbReference>
<dbReference type="PANTHER" id="PTHR43028">
    <property type="entry name" value="3'(2'),5'-BISPHOSPHATE NUCLEOTIDASE 1"/>
    <property type="match status" value="1"/>
</dbReference>
<dbReference type="Gene3D" id="3.30.540.10">
    <property type="entry name" value="Fructose-1,6-Bisphosphatase, subunit A, domain 1"/>
    <property type="match status" value="1"/>
</dbReference>
<dbReference type="GO" id="GO:0008441">
    <property type="term" value="F:3'(2'),5'-bisphosphate nucleotidase activity"/>
    <property type="evidence" value="ECO:0007669"/>
    <property type="project" value="UniProtKB-EC"/>
</dbReference>